<reference evidence="2 3" key="1">
    <citation type="submission" date="2023-07" db="EMBL/GenBank/DDBJ databases">
        <title>Sorghum-associated microbial communities from plants grown in Nebraska, USA.</title>
        <authorList>
            <person name="Schachtman D."/>
        </authorList>
    </citation>
    <scope>NUCLEOTIDE SEQUENCE [LARGE SCALE GENOMIC DNA]</scope>
    <source>
        <strain evidence="2 3">BE310</strain>
    </source>
</reference>
<comment type="caution">
    <text evidence="2">The sequence shown here is derived from an EMBL/GenBank/DDBJ whole genome shotgun (WGS) entry which is preliminary data.</text>
</comment>
<dbReference type="NCBIfam" id="TIGR02595">
    <property type="entry name" value="PEP_CTERM"/>
    <property type="match status" value="1"/>
</dbReference>
<proteinExistence type="predicted"/>
<gene>
    <name evidence="2" type="ORF">J2X16_001269</name>
</gene>
<evidence type="ECO:0000313" key="2">
    <source>
        <dbReference type="EMBL" id="MDR7295930.1"/>
    </source>
</evidence>
<protein>
    <recommendedName>
        <fullName evidence="4">PEP-CTERM protein-sorting domain-containing protein</fullName>
    </recommendedName>
</protein>
<evidence type="ECO:0000256" key="1">
    <source>
        <dbReference type="SAM" id="SignalP"/>
    </source>
</evidence>
<feature type="chain" id="PRO_5046471348" description="PEP-CTERM protein-sorting domain-containing protein" evidence="1">
    <location>
        <begin position="24"/>
        <end position="300"/>
    </location>
</feature>
<dbReference type="RefSeq" id="WP_310342917.1">
    <property type="nucleotide sequence ID" value="NZ_JAVDXQ010000002.1"/>
</dbReference>
<name>A0ABU1Z5P4_9BURK</name>
<evidence type="ECO:0008006" key="4">
    <source>
        <dbReference type="Google" id="ProtNLM"/>
    </source>
</evidence>
<keyword evidence="3" id="KW-1185">Reference proteome</keyword>
<dbReference type="EMBL" id="JAVDXQ010000002">
    <property type="protein sequence ID" value="MDR7295930.1"/>
    <property type="molecule type" value="Genomic_DNA"/>
</dbReference>
<organism evidence="2 3">
    <name type="scientific">Pelomonas aquatica</name>
    <dbReference type="NCBI Taxonomy" id="431058"/>
    <lineage>
        <taxon>Bacteria</taxon>
        <taxon>Pseudomonadati</taxon>
        <taxon>Pseudomonadota</taxon>
        <taxon>Betaproteobacteria</taxon>
        <taxon>Burkholderiales</taxon>
        <taxon>Sphaerotilaceae</taxon>
        <taxon>Roseateles</taxon>
    </lineage>
</organism>
<accession>A0ABU1Z5P4</accession>
<dbReference type="InterPro" id="IPR013424">
    <property type="entry name" value="Ice-binding_C"/>
</dbReference>
<sequence length="300" mass="31276">MPSKYLRVGVAALWLTTSLSAMAAAVQVEAFIVSTNADNVVTNSTICTPGSTLATECVSFTRFIGHGLPTADTGTVTHLRSTFDDGNGSQVPNFVLNGRARAFADFGQLHASTFVQIQGAGGNDVTIGGRAVANLTDSVTVHSSVLPVGSPVTVKVKMDVSGTGGGRMSFGINGVAQRAGVSDDFPVGGDALEDFEITYDAKVGDKFQVVYGLTAYTRMFSSGWGPIDVLNGRNNSSDYGNSVYLYMGGLDPSLGVTLQNDNGFTYATSAVPEPGAAWLLLTGLPLLAWRARRRQGTSAG</sequence>
<evidence type="ECO:0000313" key="3">
    <source>
        <dbReference type="Proteomes" id="UP001180536"/>
    </source>
</evidence>
<keyword evidence="1" id="KW-0732">Signal</keyword>
<dbReference type="Proteomes" id="UP001180536">
    <property type="component" value="Unassembled WGS sequence"/>
</dbReference>
<feature type="signal peptide" evidence="1">
    <location>
        <begin position="1"/>
        <end position="23"/>
    </location>
</feature>